<proteinExistence type="predicted"/>
<protein>
    <submittedName>
        <fullName evidence="2">Uncharacterized protein</fullName>
    </submittedName>
</protein>
<reference evidence="2 3" key="1">
    <citation type="journal article" date="2014" name="Am. J. Bot.">
        <title>Genome assembly and annotation for red clover (Trifolium pratense; Fabaceae).</title>
        <authorList>
            <person name="Istvanek J."/>
            <person name="Jaros M."/>
            <person name="Krenek A."/>
            <person name="Repkova J."/>
        </authorList>
    </citation>
    <scope>NUCLEOTIDE SEQUENCE [LARGE SCALE GENOMIC DNA]</scope>
    <source>
        <strain evidence="3">cv. Tatra</strain>
        <tissue evidence="2">Young leaves</tissue>
    </source>
</reference>
<organism evidence="2 3">
    <name type="scientific">Trifolium pratense</name>
    <name type="common">Red clover</name>
    <dbReference type="NCBI Taxonomy" id="57577"/>
    <lineage>
        <taxon>Eukaryota</taxon>
        <taxon>Viridiplantae</taxon>
        <taxon>Streptophyta</taxon>
        <taxon>Embryophyta</taxon>
        <taxon>Tracheophyta</taxon>
        <taxon>Spermatophyta</taxon>
        <taxon>Magnoliopsida</taxon>
        <taxon>eudicotyledons</taxon>
        <taxon>Gunneridae</taxon>
        <taxon>Pentapetalae</taxon>
        <taxon>rosids</taxon>
        <taxon>fabids</taxon>
        <taxon>Fabales</taxon>
        <taxon>Fabaceae</taxon>
        <taxon>Papilionoideae</taxon>
        <taxon>50 kb inversion clade</taxon>
        <taxon>NPAAA clade</taxon>
        <taxon>Hologalegina</taxon>
        <taxon>IRL clade</taxon>
        <taxon>Trifolieae</taxon>
        <taxon>Trifolium</taxon>
    </lineage>
</organism>
<reference evidence="2 3" key="2">
    <citation type="journal article" date="2017" name="Front. Plant Sci.">
        <title>Gene Classification and Mining of Molecular Markers Useful in Red Clover (Trifolium pratense) Breeding.</title>
        <authorList>
            <person name="Istvanek J."/>
            <person name="Dluhosova J."/>
            <person name="Dluhos P."/>
            <person name="Patkova L."/>
            <person name="Nedelnik J."/>
            <person name="Repkova J."/>
        </authorList>
    </citation>
    <scope>NUCLEOTIDE SEQUENCE [LARGE SCALE GENOMIC DNA]</scope>
    <source>
        <strain evidence="3">cv. Tatra</strain>
        <tissue evidence="2">Young leaves</tissue>
    </source>
</reference>
<dbReference type="Proteomes" id="UP000236291">
    <property type="component" value="Unassembled WGS sequence"/>
</dbReference>
<sequence length="70" mass="7917">TISANLKEAEDRLKTVSEERDGAVQKVDEQKTLIGELEEKLGRLQVTGLLRRRRSYSTLKGRTPPLLVLL</sequence>
<evidence type="ECO:0000256" key="1">
    <source>
        <dbReference type="SAM" id="Coils"/>
    </source>
</evidence>
<comment type="caution">
    <text evidence="2">The sequence shown here is derived from an EMBL/GenBank/DDBJ whole genome shotgun (WGS) entry which is preliminary data.</text>
</comment>
<feature type="coiled-coil region" evidence="1">
    <location>
        <begin position="6"/>
        <end position="47"/>
    </location>
</feature>
<accession>A0A2K3KRR0</accession>
<evidence type="ECO:0000313" key="3">
    <source>
        <dbReference type="Proteomes" id="UP000236291"/>
    </source>
</evidence>
<evidence type="ECO:0000313" key="2">
    <source>
        <dbReference type="EMBL" id="PNX68967.1"/>
    </source>
</evidence>
<dbReference type="EMBL" id="ASHM01238865">
    <property type="protein sequence ID" value="PNX68967.1"/>
    <property type="molecule type" value="Genomic_DNA"/>
</dbReference>
<name>A0A2K3KRR0_TRIPR</name>
<gene>
    <name evidence="2" type="ORF">L195_g064224</name>
</gene>
<keyword evidence="1" id="KW-0175">Coiled coil</keyword>
<dbReference type="AlphaFoldDB" id="A0A2K3KRR0"/>
<feature type="non-terminal residue" evidence="2">
    <location>
        <position position="1"/>
    </location>
</feature>